<dbReference type="RefSeq" id="WP_093726074.1">
    <property type="nucleotide sequence ID" value="NZ_FMZB01000002.1"/>
</dbReference>
<organism evidence="1 2">
    <name type="scientific">Terribacillus halophilus</name>
    <dbReference type="NCBI Taxonomy" id="361279"/>
    <lineage>
        <taxon>Bacteria</taxon>
        <taxon>Bacillati</taxon>
        <taxon>Bacillota</taxon>
        <taxon>Bacilli</taxon>
        <taxon>Bacillales</taxon>
        <taxon>Bacillaceae</taxon>
        <taxon>Terribacillus</taxon>
    </lineage>
</organism>
<dbReference type="Pfam" id="PF13424">
    <property type="entry name" value="TPR_12"/>
    <property type="match status" value="1"/>
</dbReference>
<dbReference type="SUPFAM" id="SSF48452">
    <property type="entry name" value="TPR-like"/>
    <property type="match status" value="1"/>
</dbReference>
<dbReference type="EMBL" id="FMZB01000002">
    <property type="protein sequence ID" value="SDC37301.1"/>
    <property type="molecule type" value="Genomic_DNA"/>
</dbReference>
<reference evidence="2" key="1">
    <citation type="submission" date="2016-10" db="EMBL/GenBank/DDBJ databases">
        <authorList>
            <person name="Varghese N."/>
            <person name="Submissions S."/>
        </authorList>
    </citation>
    <scope>NUCLEOTIDE SEQUENCE [LARGE SCALE GENOMIC DNA]</scope>
    <source>
        <strain evidence="2">DSM 21620</strain>
    </source>
</reference>
<dbReference type="STRING" id="361279.SAMN05421663_102227"/>
<dbReference type="Pfam" id="PF13181">
    <property type="entry name" value="TPR_8"/>
    <property type="match status" value="1"/>
</dbReference>
<dbReference type="Proteomes" id="UP000198666">
    <property type="component" value="Unassembled WGS sequence"/>
</dbReference>
<dbReference type="AlphaFoldDB" id="A0A1G6L2F4"/>
<dbReference type="OrthoDB" id="2957368at2"/>
<accession>A0A1G6L2F4</accession>
<protein>
    <submittedName>
        <fullName evidence="1">Response regulator aspartate phosphatase C</fullName>
    </submittedName>
</protein>
<proteinExistence type="predicted"/>
<dbReference type="InterPro" id="IPR011990">
    <property type="entry name" value="TPR-like_helical_dom_sf"/>
</dbReference>
<evidence type="ECO:0000313" key="2">
    <source>
        <dbReference type="Proteomes" id="UP000198666"/>
    </source>
</evidence>
<evidence type="ECO:0000313" key="1">
    <source>
        <dbReference type="EMBL" id="SDC37301.1"/>
    </source>
</evidence>
<sequence length="175" mass="20567">MLQGLNCIDLRNFDKAEEYLHSALTSFKTLGNNNFIASTNLNLGVLYVKNNLPAAALRYLKEALKLNQGLKILYLLADCYWKTDQTSKALETYTAGFKESIEKDDMAKKWEFAMLHKKYEDRLNFESVWQEGIEYFRRINDIYNVKRFSTELAQYYNENSQYELATKYYSLALLQ</sequence>
<dbReference type="InterPro" id="IPR019734">
    <property type="entry name" value="TPR_rpt"/>
</dbReference>
<dbReference type="Gene3D" id="1.25.40.10">
    <property type="entry name" value="Tetratricopeptide repeat domain"/>
    <property type="match status" value="1"/>
</dbReference>
<name>A0A1G6L2F4_9BACI</name>
<keyword evidence="2" id="KW-1185">Reference proteome</keyword>
<gene>
    <name evidence="1" type="ORF">SAMN05421663_102227</name>
</gene>